<dbReference type="NCBIfam" id="TIGR01079">
    <property type="entry name" value="rplX_bact"/>
    <property type="match status" value="1"/>
</dbReference>
<evidence type="ECO:0000256" key="3">
    <source>
        <dbReference type="ARBA" id="ARBA00022730"/>
    </source>
</evidence>
<dbReference type="Gene3D" id="2.30.30.30">
    <property type="match status" value="1"/>
</dbReference>
<dbReference type="CDD" id="cd06089">
    <property type="entry name" value="KOW_RPL26"/>
    <property type="match status" value="1"/>
</dbReference>
<evidence type="ECO:0000259" key="11">
    <source>
        <dbReference type="SMART" id="SM00739"/>
    </source>
</evidence>
<dbReference type="InterPro" id="IPR008991">
    <property type="entry name" value="Translation_prot_SH3-like_sf"/>
</dbReference>
<dbReference type="GO" id="GO:0003735">
    <property type="term" value="F:structural constituent of ribosome"/>
    <property type="evidence" value="ECO:0007669"/>
    <property type="project" value="InterPro"/>
</dbReference>
<dbReference type="GO" id="GO:1990904">
    <property type="term" value="C:ribonucleoprotein complex"/>
    <property type="evidence" value="ECO:0007669"/>
    <property type="project" value="UniProtKB-KW"/>
</dbReference>
<evidence type="ECO:0000256" key="6">
    <source>
        <dbReference type="ARBA" id="ARBA00023274"/>
    </source>
</evidence>
<evidence type="ECO:0000256" key="8">
    <source>
        <dbReference type="ARBA" id="ARBA00058688"/>
    </source>
</evidence>
<evidence type="ECO:0000256" key="4">
    <source>
        <dbReference type="ARBA" id="ARBA00022884"/>
    </source>
</evidence>
<dbReference type="PANTHER" id="PTHR12903">
    <property type="entry name" value="MITOCHONDRIAL RIBOSOMAL PROTEIN L24"/>
    <property type="match status" value="1"/>
</dbReference>
<name>A0A3N6PSK5_9CYAN</name>
<dbReference type="FunFam" id="2.30.30.30:FF:000004">
    <property type="entry name" value="50S ribosomal protein L24"/>
    <property type="match status" value="1"/>
</dbReference>
<evidence type="ECO:0000313" key="12">
    <source>
        <dbReference type="EMBL" id="RQH40200.1"/>
    </source>
</evidence>
<comment type="subunit">
    <text evidence="9">Part of the 50S ribosomal subunit.</text>
</comment>
<feature type="domain" description="KOW" evidence="11">
    <location>
        <begin position="21"/>
        <end position="48"/>
    </location>
</feature>
<dbReference type="InterPro" id="IPR003256">
    <property type="entry name" value="Ribosomal_uL24"/>
</dbReference>
<dbReference type="PROSITE" id="PS01108">
    <property type="entry name" value="RIBOSOMAL_L24"/>
    <property type="match status" value="1"/>
</dbReference>
<proteinExistence type="inferred from homology"/>
<dbReference type="Proteomes" id="UP000269154">
    <property type="component" value="Unassembled WGS sequence"/>
</dbReference>
<evidence type="ECO:0000256" key="2">
    <source>
        <dbReference type="ARBA" id="ARBA00010618"/>
    </source>
</evidence>
<keyword evidence="4 9" id="KW-0694">RNA-binding</keyword>
<evidence type="ECO:0000256" key="7">
    <source>
        <dbReference type="ARBA" id="ARBA00035206"/>
    </source>
</evidence>
<accession>A0A3N6PSK5</accession>
<evidence type="ECO:0000256" key="9">
    <source>
        <dbReference type="HAMAP-Rule" id="MF_01326"/>
    </source>
</evidence>
<protein>
    <recommendedName>
        <fullName evidence="7 9">Large ribosomal subunit protein uL24</fullName>
    </recommendedName>
</protein>
<dbReference type="InterPro" id="IPR005825">
    <property type="entry name" value="Ribosomal_uL24_CS"/>
</dbReference>
<gene>
    <name evidence="9" type="primary">rplX</name>
    <name evidence="9" type="synonym">rpl24</name>
    <name evidence="12" type="ORF">D5R40_16375</name>
</gene>
<comment type="function">
    <text evidence="1 9">One of two assembly initiator proteins, it binds directly to the 5'-end of the 23S rRNA, where it nucleates assembly of the 50S subunit.</text>
</comment>
<comment type="similarity">
    <text evidence="2 9 10">Belongs to the universal ribosomal protein uL24 family.</text>
</comment>
<evidence type="ECO:0000313" key="13">
    <source>
        <dbReference type="Proteomes" id="UP000269154"/>
    </source>
</evidence>
<dbReference type="HAMAP" id="MF_01326_B">
    <property type="entry name" value="Ribosomal_uL24_B"/>
    <property type="match status" value="1"/>
</dbReference>
<comment type="function">
    <text evidence="8 9">One of the proteins that surrounds the polypeptide exit tunnel on the outside of the subunit.</text>
</comment>
<dbReference type="GO" id="GO:0006412">
    <property type="term" value="P:translation"/>
    <property type="evidence" value="ECO:0007669"/>
    <property type="project" value="UniProtKB-UniRule"/>
</dbReference>
<dbReference type="RefSeq" id="WP_124145121.1">
    <property type="nucleotide sequence ID" value="NZ_CAWOKI010000069.1"/>
</dbReference>
<dbReference type="AlphaFoldDB" id="A0A3N6PSK5"/>
<keyword evidence="13" id="KW-1185">Reference proteome</keyword>
<dbReference type="GO" id="GO:0019843">
    <property type="term" value="F:rRNA binding"/>
    <property type="evidence" value="ECO:0007669"/>
    <property type="project" value="UniProtKB-UniRule"/>
</dbReference>
<dbReference type="InterPro" id="IPR057264">
    <property type="entry name" value="Ribosomal_uL24_C"/>
</dbReference>
<dbReference type="SUPFAM" id="SSF50104">
    <property type="entry name" value="Translation proteins SH3-like domain"/>
    <property type="match status" value="1"/>
</dbReference>
<sequence length="122" mass="13604">MAKKKKSQMSAQGKPIRYKMHVKKGDTVQIIAGKDKGKVGEILKVLPKVSKVVVKEINVKTKHVKPQQEGESGKIVTIEAPIHSSNVMLYSSKEKVASRICYTFTDDGRKVRKLKKTGEIID</sequence>
<reference evidence="12 13" key="1">
    <citation type="journal article" date="2018" name="ACS Chem. Biol.">
        <title>Ketoreductase domain dysfunction expands chemodiversity: malyngamide biosynthesis in the cyanobacterium Okeania hirsuta.</title>
        <authorList>
            <person name="Moss N.A."/>
            <person name="Leao T."/>
            <person name="Rankin M."/>
            <person name="McCullough T.M."/>
            <person name="Qu P."/>
            <person name="Korobeynikov A."/>
            <person name="Smith J.L."/>
            <person name="Gerwick L."/>
            <person name="Gerwick W.H."/>
        </authorList>
    </citation>
    <scope>NUCLEOTIDE SEQUENCE [LARGE SCALE GENOMIC DNA]</scope>
    <source>
        <strain evidence="12 13">PAB10Feb10-1</strain>
    </source>
</reference>
<organism evidence="12 13">
    <name type="scientific">Okeania hirsuta</name>
    <dbReference type="NCBI Taxonomy" id="1458930"/>
    <lineage>
        <taxon>Bacteria</taxon>
        <taxon>Bacillati</taxon>
        <taxon>Cyanobacteriota</taxon>
        <taxon>Cyanophyceae</taxon>
        <taxon>Oscillatoriophycideae</taxon>
        <taxon>Oscillatoriales</taxon>
        <taxon>Microcoleaceae</taxon>
        <taxon>Okeania</taxon>
    </lineage>
</organism>
<keyword evidence="6 9" id="KW-0687">Ribonucleoprotein</keyword>
<dbReference type="InterPro" id="IPR005824">
    <property type="entry name" value="KOW"/>
</dbReference>
<evidence type="ECO:0000256" key="1">
    <source>
        <dbReference type="ARBA" id="ARBA00004072"/>
    </source>
</evidence>
<dbReference type="GO" id="GO:0005840">
    <property type="term" value="C:ribosome"/>
    <property type="evidence" value="ECO:0007669"/>
    <property type="project" value="UniProtKB-KW"/>
</dbReference>
<dbReference type="EMBL" id="RCBY01000089">
    <property type="protein sequence ID" value="RQH40200.1"/>
    <property type="molecule type" value="Genomic_DNA"/>
</dbReference>
<dbReference type="InterPro" id="IPR014722">
    <property type="entry name" value="Rib_uL2_dom2"/>
</dbReference>
<comment type="caution">
    <text evidence="12">The sequence shown here is derived from an EMBL/GenBank/DDBJ whole genome shotgun (WGS) entry which is preliminary data.</text>
</comment>
<keyword evidence="3 9" id="KW-0699">rRNA-binding</keyword>
<dbReference type="Pfam" id="PF17136">
    <property type="entry name" value="ribosomal_L24"/>
    <property type="match status" value="1"/>
</dbReference>
<evidence type="ECO:0000256" key="5">
    <source>
        <dbReference type="ARBA" id="ARBA00022980"/>
    </source>
</evidence>
<dbReference type="Pfam" id="PF00467">
    <property type="entry name" value="KOW"/>
    <property type="match status" value="1"/>
</dbReference>
<keyword evidence="5 9" id="KW-0689">Ribosomal protein</keyword>
<evidence type="ECO:0000256" key="10">
    <source>
        <dbReference type="RuleBase" id="RU003477"/>
    </source>
</evidence>
<dbReference type="InterPro" id="IPR041988">
    <property type="entry name" value="Ribosomal_uL24_KOW"/>
</dbReference>
<dbReference type="SMART" id="SM00739">
    <property type="entry name" value="KOW"/>
    <property type="match status" value="1"/>
</dbReference>
<dbReference type="OrthoDB" id="9807419at2"/>